<keyword evidence="1" id="KW-0732">Signal</keyword>
<dbReference type="InterPro" id="IPR050490">
    <property type="entry name" value="Bact_solute-bd_prot1"/>
</dbReference>
<keyword evidence="3" id="KW-1185">Reference proteome</keyword>
<evidence type="ECO:0000313" key="3">
    <source>
        <dbReference type="Proteomes" id="UP000280668"/>
    </source>
</evidence>
<dbReference type="Pfam" id="PF01547">
    <property type="entry name" value="SBP_bac_1"/>
    <property type="match status" value="1"/>
</dbReference>
<dbReference type="PANTHER" id="PTHR43649:SF14">
    <property type="entry name" value="BLR3389 PROTEIN"/>
    <property type="match status" value="1"/>
</dbReference>
<dbReference type="RefSeq" id="WP_123303384.1">
    <property type="nucleotide sequence ID" value="NZ_RKHK01000001.1"/>
</dbReference>
<dbReference type="Gene3D" id="3.40.190.10">
    <property type="entry name" value="Periplasmic binding protein-like II"/>
    <property type="match status" value="1"/>
</dbReference>
<dbReference type="Proteomes" id="UP000280668">
    <property type="component" value="Unassembled WGS sequence"/>
</dbReference>
<evidence type="ECO:0000313" key="2">
    <source>
        <dbReference type="EMBL" id="ROR72878.1"/>
    </source>
</evidence>
<feature type="chain" id="PRO_5018063780" evidence="1">
    <location>
        <begin position="32"/>
        <end position="427"/>
    </location>
</feature>
<dbReference type="AlphaFoldDB" id="A0A3N2BCC3"/>
<reference evidence="2 3" key="1">
    <citation type="submission" date="2018-11" db="EMBL/GenBank/DDBJ databases">
        <title>Sequencing the genomes of 1000 actinobacteria strains.</title>
        <authorList>
            <person name="Klenk H.-P."/>
        </authorList>
    </citation>
    <scope>NUCLEOTIDE SEQUENCE [LARGE SCALE GENOMIC DNA]</scope>
    <source>
        <strain evidence="2 3">DSM 11294</strain>
    </source>
</reference>
<gene>
    <name evidence="2" type="ORF">EDD31_1239</name>
</gene>
<dbReference type="PROSITE" id="PS51257">
    <property type="entry name" value="PROKAR_LIPOPROTEIN"/>
    <property type="match status" value="1"/>
</dbReference>
<protein>
    <submittedName>
        <fullName evidence="2">Carbohydrate ABC transporter substrate-binding protein (CUT1 family)</fullName>
    </submittedName>
</protein>
<dbReference type="OrthoDB" id="2515046at2"/>
<organism evidence="2 3">
    <name type="scientific">Bogoriella caseilytica</name>
    <dbReference type="NCBI Taxonomy" id="56055"/>
    <lineage>
        <taxon>Bacteria</taxon>
        <taxon>Bacillati</taxon>
        <taxon>Actinomycetota</taxon>
        <taxon>Actinomycetes</taxon>
        <taxon>Micrococcales</taxon>
        <taxon>Bogoriellaceae</taxon>
        <taxon>Bogoriella</taxon>
    </lineage>
</organism>
<dbReference type="EMBL" id="RKHK01000001">
    <property type="protein sequence ID" value="ROR72878.1"/>
    <property type="molecule type" value="Genomic_DNA"/>
</dbReference>
<evidence type="ECO:0000256" key="1">
    <source>
        <dbReference type="SAM" id="SignalP"/>
    </source>
</evidence>
<dbReference type="InterPro" id="IPR006059">
    <property type="entry name" value="SBP"/>
</dbReference>
<sequence>MKRSIKNLTTALAAGAGVALALAACSSGPTADDPVTLEFWGWVPGLEEAVAQWNEENPEIQVDFFRMTGDDGDTIPASIDAGTAPDIVQMSVHSIPGHVVNNRLIDIAEHAEDWGDRFTESTWASVSFDGGIYAIPQDSGPSGMMYRQDIFDEHGIEVPTTWEEYLEAARTLKEADPDLHIAQFSPNETGHWLQTVWQNSGTWNGIEDDAWTVNVADQQSQDVAELWQTLLDEDLFLTVEMWTPEFWAEVNDGRIATINYAAWFPVLLEESAESTSGNWRVAPTPNFEGQDSAGDTGGSVNVVPTGTEDVEHAVAFIEWLNTSEDGLDHLISNGGIFPAAVDGLEHPALLTEREFFGGQVINEVFADAAVKVPATWVDGPTYDLIQDRLKDQFARVANGDQTFSEALDTVHDQAVADLRDMGLSVAE</sequence>
<accession>A0A3N2BCC3</accession>
<dbReference type="CDD" id="cd13585">
    <property type="entry name" value="PBP2_TMBP_like"/>
    <property type="match status" value="1"/>
</dbReference>
<proteinExistence type="predicted"/>
<feature type="signal peptide" evidence="1">
    <location>
        <begin position="1"/>
        <end position="31"/>
    </location>
</feature>
<comment type="caution">
    <text evidence="2">The sequence shown here is derived from an EMBL/GenBank/DDBJ whole genome shotgun (WGS) entry which is preliminary data.</text>
</comment>
<name>A0A3N2BCC3_9MICO</name>
<dbReference type="SUPFAM" id="SSF53850">
    <property type="entry name" value="Periplasmic binding protein-like II"/>
    <property type="match status" value="1"/>
</dbReference>
<dbReference type="PANTHER" id="PTHR43649">
    <property type="entry name" value="ARABINOSE-BINDING PROTEIN-RELATED"/>
    <property type="match status" value="1"/>
</dbReference>